<dbReference type="Proteomes" id="UP000182114">
    <property type="component" value="Unassembled WGS sequence"/>
</dbReference>
<dbReference type="Pfam" id="PF01261">
    <property type="entry name" value="AP_endonuc_2"/>
    <property type="match status" value="1"/>
</dbReference>
<dbReference type="PROSITE" id="PS51318">
    <property type="entry name" value="TAT"/>
    <property type="match status" value="1"/>
</dbReference>
<dbReference type="Gene3D" id="3.20.20.150">
    <property type="entry name" value="Divalent-metal-dependent TIM barrel enzymes"/>
    <property type="match status" value="1"/>
</dbReference>
<proteinExistence type="predicted"/>
<dbReference type="EMBL" id="FNBD01000020">
    <property type="protein sequence ID" value="SDF51489.1"/>
    <property type="molecule type" value="Genomic_DNA"/>
</dbReference>
<dbReference type="InterPro" id="IPR013022">
    <property type="entry name" value="Xyl_isomerase-like_TIM-brl"/>
</dbReference>
<reference evidence="3" key="1">
    <citation type="submission" date="2016-10" db="EMBL/GenBank/DDBJ databases">
        <authorList>
            <person name="Varghese N."/>
            <person name="Submissions S."/>
        </authorList>
    </citation>
    <scope>NUCLEOTIDE SEQUENCE [LARGE SCALE GENOMIC DNA]</scope>
    <source>
        <strain evidence="3">DSM 24729</strain>
    </source>
</reference>
<name>A0A1G7LR85_9FLAO</name>
<dbReference type="InterPro" id="IPR036237">
    <property type="entry name" value="Xyl_isomerase-like_sf"/>
</dbReference>
<evidence type="ECO:0000313" key="2">
    <source>
        <dbReference type="EMBL" id="SDF51489.1"/>
    </source>
</evidence>
<dbReference type="InterPro" id="IPR006311">
    <property type="entry name" value="TAT_signal"/>
</dbReference>
<evidence type="ECO:0000313" key="3">
    <source>
        <dbReference type="Proteomes" id="UP000182114"/>
    </source>
</evidence>
<feature type="domain" description="Xylose isomerase-like TIM barrel" evidence="1">
    <location>
        <begin position="59"/>
        <end position="288"/>
    </location>
</feature>
<dbReference type="PANTHER" id="PTHR12110:SF41">
    <property type="entry name" value="INOSOSE DEHYDRATASE"/>
    <property type="match status" value="1"/>
</dbReference>
<dbReference type="eggNOG" id="COG1082">
    <property type="taxonomic scope" value="Bacteria"/>
</dbReference>
<dbReference type="InterPro" id="IPR050312">
    <property type="entry name" value="IolE/XylAMocC-like"/>
</dbReference>
<gene>
    <name evidence="2" type="ORF">SAMN04487992_12018</name>
</gene>
<sequence>MNNLSREEFLKLSAMGLAAIPLLGMKALEDANVAALNQEPKVHLFSKHLQFLDYDKMSKAAAELGFNGLDVTVRKGGHVASENVDRDLPKVVQAMQSYGLTPELITTNITNALAPETENILQTASQLGFKNYRMGWLEYSEAHSIPESIEKFKVQFAALELLNKKLKLTGTYQNHAGLHVGAPIWDIYQIIKDRDPNYIATQYDIRHALVEGGTSWALGLRLIQSHIKCIVIKDFKWGQEEGVWKPINVPLGEGMVDFSAYFKLLKKYHLNNIPMSLHCEYDLGGAEHGDKEISISKEAVFKRIKKDLEFLKNAWQRS</sequence>
<accession>A0A1G7LR85</accession>
<protein>
    <submittedName>
        <fullName evidence="2">Sugar phosphate isomerase/epimerase</fullName>
    </submittedName>
</protein>
<keyword evidence="3" id="KW-1185">Reference proteome</keyword>
<dbReference type="GO" id="GO:0016853">
    <property type="term" value="F:isomerase activity"/>
    <property type="evidence" value="ECO:0007669"/>
    <property type="project" value="UniProtKB-KW"/>
</dbReference>
<dbReference type="AlphaFoldDB" id="A0A1G7LR85"/>
<dbReference type="PANTHER" id="PTHR12110">
    <property type="entry name" value="HYDROXYPYRUVATE ISOMERASE"/>
    <property type="match status" value="1"/>
</dbReference>
<keyword evidence="2" id="KW-0413">Isomerase</keyword>
<evidence type="ECO:0000259" key="1">
    <source>
        <dbReference type="Pfam" id="PF01261"/>
    </source>
</evidence>
<dbReference type="SUPFAM" id="SSF51658">
    <property type="entry name" value="Xylose isomerase-like"/>
    <property type="match status" value="1"/>
</dbReference>
<organism evidence="2 3">
    <name type="scientific">Cellulophaga baltica</name>
    <dbReference type="NCBI Taxonomy" id="76594"/>
    <lineage>
        <taxon>Bacteria</taxon>
        <taxon>Pseudomonadati</taxon>
        <taxon>Bacteroidota</taxon>
        <taxon>Flavobacteriia</taxon>
        <taxon>Flavobacteriales</taxon>
        <taxon>Flavobacteriaceae</taxon>
        <taxon>Cellulophaga</taxon>
    </lineage>
</organism>
<dbReference type="RefSeq" id="WP_025614922.1">
    <property type="nucleotide sequence ID" value="NZ_FNBD01000020.1"/>
</dbReference>